<dbReference type="EMBL" id="KZ819875">
    <property type="protein sequence ID" value="PWN51049.1"/>
    <property type="molecule type" value="Genomic_DNA"/>
</dbReference>
<dbReference type="Proteomes" id="UP000245626">
    <property type="component" value="Unassembled WGS sequence"/>
</dbReference>
<gene>
    <name evidence="1" type="ORF">IE53DRAFT_66806</name>
</gene>
<evidence type="ECO:0000313" key="1">
    <source>
        <dbReference type="EMBL" id="PWN51049.1"/>
    </source>
</evidence>
<keyword evidence="2" id="KW-1185">Reference proteome</keyword>
<accession>A0ACD0NZ14</accession>
<sequence length="86" mass="9901">MGSLLVRSVDDVRESRELLTRQAARSRSRTVHPLSRHPAGTQARARRDRLTPRHWKHGFFFRLLLFSFPFSGSSFGSRDLVLRPVG</sequence>
<proteinExistence type="predicted"/>
<protein>
    <submittedName>
        <fullName evidence="1">Uncharacterized protein</fullName>
    </submittedName>
</protein>
<name>A0ACD0NZ14_9BASI</name>
<organism evidence="1 2">
    <name type="scientific">Violaceomyces palustris</name>
    <dbReference type="NCBI Taxonomy" id="1673888"/>
    <lineage>
        <taxon>Eukaryota</taxon>
        <taxon>Fungi</taxon>
        <taxon>Dikarya</taxon>
        <taxon>Basidiomycota</taxon>
        <taxon>Ustilaginomycotina</taxon>
        <taxon>Ustilaginomycetes</taxon>
        <taxon>Violaceomycetales</taxon>
        <taxon>Violaceomycetaceae</taxon>
        <taxon>Violaceomyces</taxon>
    </lineage>
</organism>
<reference evidence="1 2" key="1">
    <citation type="journal article" date="2018" name="Mol. Biol. Evol.">
        <title>Broad Genomic Sampling Reveals a Smut Pathogenic Ancestry of the Fungal Clade Ustilaginomycotina.</title>
        <authorList>
            <person name="Kijpornyongpan T."/>
            <person name="Mondo S.J."/>
            <person name="Barry K."/>
            <person name="Sandor L."/>
            <person name="Lee J."/>
            <person name="Lipzen A."/>
            <person name="Pangilinan J."/>
            <person name="LaButti K."/>
            <person name="Hainaut M."/>
            <person name="Henrissat B."/>
            <person name="Grigoriev I.V."/>
            <person name="Spatafora J.W."/>
            <person name="Aime M.C."/>
        </authorList>
    </citation>
    <scope>NUCLEOTIDE SEQUENCE [LARGE SCALE GENOMIC DNA]</scope>
    <source>
        <strain evidence="1 2">SA 807</strain>
    </source>
</reference>
<evidence type="ECO:0000313" key="2">
    <source>
        <dbReference type="Proteomes" id="UP000245626"/>
    </source>
</evidence>